<dbReference type="SUPFAM" id="SSF56281">
    <property type="entry name" value="Metallo-hydrolase/oxidoreductase"/>
    <property type="match status" value="1"/>
</dbReference>
<evidence type="ECO:0000313" key="2">
    <source>
        <dbReference type="EMBL" id="MCP3055231.1"/>
    </source>
</evidence>
<organism evidence="2 3">
    <name type="scientific">Aurantimonas marianensis</name>
    <dbReference type="NCBI Taxonomy" id="2920428"/>
    <lineage>
        <taxon>Bacteria</taxon>
        <taxon>Pseudomonadati</taxon>
        <taxon>Pseudomonadota</taxon>
        <taxon>Alphaproteobacteria</taxon>
        <taxon>Hyphomicrobiales</taxon>
        <taxon>Aurantimonadaceae</taxon>
        <taxon>Aurantimonas</taxon>
    </lineage>
</organism>
<dbReference type="RefSeq" id="WP_253964089.1">
    <property type="nucleotide sequence ID" value="NZ_JALHBS010000047.1"/>
</dbReference>
<reference evidence="2" key="1">
    <citation type="submission" date="2022-03" db="EMBL/GenBank/DDBJ databases">
        <title>Aurantimonas Liuensis sp. Nov., isolated from the hadal seawater of the Mariana Trench.</title>
        <authorList>
            <person name="Liu R."/>
        </authorList>
    </citation>
    <scope>NUCLEOTIDE SEQUENCE</scope>
    <source>
        <strain evidence="2">LRZ36</strain>
    </source>
</reference>
<dbReference type="InterPro" id="IPR036866">
    <property type="entry name" value="RibonucZ/Hydroxyglut_hydro"/>
</dbReference>
<keyword evidence="3" id="KW-1185">Reference proteome</keyword>
<protein>
    <submittedName>
        <fullName evidence="2">MBL fold metallo-hydrolase</fullName>
    </submittedName>
</protein>
<dbReference type="Gene3D" id="3.60.15.10">
    <property type="entry name" value="Ribonuclease Z/Hydroxyacylglutathione hydrolase-like"/>
    <property type="match status" value="1"/>
</dbReference>
<sequence>MLAPQPLRGAGLALHRFWLSTGAYALAERLREPGEAVEPNGEAAPGKAARSPKRGALQVTWYGHSTALLRLGKTTILTDPILAGAVSPWSPLPVLYGRPALQLDGLPKIDAVVISHGDFDHLHEPSLRALAARFPDAVIVVPDGLQHLVADDGFRHVHALPLNRPLRVGAVTVTGLPAVHATRRNLLGIRDGAAFSWEFAGRGHRVLFIGDTGYGPVFSQIGRRRGPYDLVLVPIGASEPQLLVGEMHISPEEAVRLADDLRARVAIGIHWGTFALSPERRNEPARRFLRAGATRKARTLAIGETASIP</sequence>
<dbReference type="PANTHER" id="PTHR15032">
    <property type="entry name" value="N-ACYL-PHOSPHATIDYLETHANOLAMINE-HYDROLYZING PHOSPHOLIPASE D"/>
    <property type="match status" value="1"/>
</dbReference>
<comment type="caution">
    <text evidence="2">The sequence shown here is derived from an EMBL/GenBank/DDBJ whole genome shotgun (WGS) entry which is preliminary data.</text>
</comment>
<name>A0A9X2H6R1_9HYPH</name>
<feature type="domain" description="Metallo-beta-lactamase" evidence="1">
    <location>
        <begin position="74"/>
        <end position="271"/>
    </location>
</feature>
<dbReference type="Proteomes" id="UP001155220">
    <property type="component" value="Unassembled WGS sequence"/>
</dbReference>
<accession>A0A9X2H6R1</accession>
<dbReference type="Pfam" id="PF12706">
    <property type="entry name" value="Lactamase_B_2"/>
    <property type="match status" value="1"/>
</dbReference>
<proteinExistence type="predicted"/>
<dbReference type="InterPro" id="IPR001279">
    <property type="entry name" value="Metallo-B-lactamas"/>
</dbReference>
<dbReference type="GO" id="GO:0005737">
    <property type="term" value="C:cytoplasm"/>
    <property type="evidence" value="ECO:0007669"/>
    <property type="project" value="TreeGrafter"/>
</dbReference>
<evidence type="ECO:0000259" key="1">
    <source>
        <dbReference type="Pfam" id="PF12706"/>
    </source>
</evidence>
<dbReference type="PANTHER" id="PTHR15032:SF4">
    <property type="entry name" value="N-ACYL-PHOSPHATIDYLETHANOLAMINE-HYDROLYZING PHOSPHOLIPASE D"/>
    <property type="match status" value="1"/>
</dbReference>
<dbReference type="AlphaFoldDB" id="A0A9X2H6R1"/>
<gene>
    <name evidence="2" type="ORF">MJ956_08720</name>
</gene>
<evidence type="ECO:0000313" key="3">
    <source>
        <dbReference type="Proteomes" id="UP001155220"/>
    </source>
</evidence>
<dbReference type="EMBL" id="JALHBS010000047">
    <property type="protein sequence ID" value="MCP3055231.1"/>
    <property type="molecule type" value="Genomic_DNA"/>
</dbReference>